<organism evidence="1 2">
    <name type="scientific">Capsicum annuum</name>
    <name type="common">Capsicum pepper</name>
    <dbReference type="NCBI Taxonomy" id="4072"/>
    <lineage>
        <taxon>Eukaryota</taxon>
        <taxon>Viridiplantae</taxon>
        <taxon>Streptophyta</taxon>
        <taxon>Embryophyta</taxon>
        <taxon>Tracheophyta</taxon>
        <taxon>Spermatophyta</taxon>
        <taxon>Magnoliopsida</taxon>
        <taxon>eudicotyledons</taxon>
        <taxon>Gunneridae</taxon>
        <taxon>Pentapetalae</taxon>
        <taxon>asterids</taxon>
        <taxon>lamiids</taxon>
        <taxon>Solanales</taxon>
        <taxon>Solanaceae</taxon>
        <taxon>Solanoideae</taxon>
        <taxon>Capsiceae</taxon>
        <taxon>Capsicum</taxon>
    </lineage>
</organism>
<proteinExistence type="predicted"/>
<evidence type="ECO:0000313" key="2">
    <source>
        <dbReference type="Proteomes" id="UP000222542"/>
    </source>
</evidence>
<dbReference type="Gramene" id="PHT83336">
    <property type="protein sequence ID" value="PHT83336"/>
    <property type="gene ID" value="T459_11779"/>
</dbReference>
<gene>
    <name evidence="1" type="ORF">T459_11779</name>
</gene>
<keyword evidence="2" id="KW-1185">Reference proteome</keyword>
<protein>
    <submittedName>
        <fullName evidence="1">Uncharacterized protein</fullName>
    </submittedName>
</protein>
<reference evidence="1 2" key="2">
    <citation type="journal article" date="2017" name="Genome Biol.">
        <title>New reference genome sequences of hot pepper reveal the massive evolution of plant disease-resistance genes by retroduplication.</title>
        <authorList>
            <person name="Kim S."/>
            <person name="Park J."/>
            <person name="Yeom S.I."/>
            <person name="Kim Y.M."/>
            <person name="Seo E."/>
            <person name="Kim K.T."/>
            <person name="Kim M.S."/>
            <person name="Lee J.M."/>
            <person name="Cheong K."/>
            <person name="Shin H.S."/>
            <person name="Kim S.B."/>
            <person name="Han K."/>
            <person name="Lee J."/>
            <person name="Park M."/>
            <person name="Lee H.A."/>
            <person name="Lee H.Y."/>
            <person name="Lee Y."/>
            <person name="Oh S."/>
            <person name="Lee J.H."/>
            <person name="Choi E."/>
            <person name="Choi E."/>
            <person name="Lee S.E."/>
            <person name="Jeon J."/>
            <person name="Kim H."/>
            <person name="Choi G."/>
            <person name="Song H."/>
            <person name="Lee J."/>
            <person name="Lee S.C."/>
            <person name="Kwon J.K."/>
            <person name="Lee H.Y."/>
            <person name="Koo N."/>
            <person name="Hong Y."/>
            <person name="Kim R.W."/>
            <person name="Kang W.H."/>
            <person name="Huh J.H."/>
            <person name="Kang B.C."/>
            <person name="Yang T.J."/>
            <person name="Lee Y.H."/>
            <person name="Bennetzen J.L."/>
            <person name="Choi D."/>
        </authorList>
    </citation>
    <scope>NUCLEOTIDE SEQUENCE [LARGE SCALE GENOMIC DNA]</scope>
    <source>
        <strain evidence="2">cv. CM334</strain>
    </source>
</reference>
<name>A0A2G2ZMX0_CAPAN</name>
<sequence length="146" mass="16776">MCITMWPRHTRWMSLMTTSTLKEKYLDAAACLKYDVGFKKWSGAHFPGNRFNIMTTNIVESLNVMLLGEREYPMAAIFNSIAHRFGKIFRKRYAEVNNSRTTFIPKAEKMLRKNMTEGDTLYVNNIDGSTNEFTVLGCGPFAKVDL</sequence>
<accession>A0A2G2ZMX0</accession>
<dbReference type="Proteomes" id="UP000222542">
    <property type="component" value="Unassembled WGS sequence"/>
</dbReference>
<comment type="caution">
    <text evidence="1">The sequence shown here is derived from an EMBL/GenBank/DDBJ whole genome shotgun (WGS) entry which is preliminary data.</text>
</comment>
<dbReference type="AlphaFoldDB" id="A0A2G2ZMX0"/>
<dbReference type="EMBL" id="AYRZ02000004">
    <property type="protein sequence ID" value="PHT83336.1"/>
    <property type="molecule type" value="Genomic_DNA"/>
</dbReference>
<reference evidence="1 2" key="1">
    <citation type="journal article" date="2014" name="Nat. Genet.">
        <title>Genome sequence of the hot pepper provides insights into the evolution of pungency in Capsicum species.</title>
        <authorList>
            <person name="Kim S."/>
            <person name="Park M."/>
            <person name="Yeom S.I."/>
            <person name="Kim Y.M."/>
            <person name="Lee J.M."/>
            <person name="Lee H.A."/>
            <person name="Seo E."/>
            <person name="Choi J."/>
            <person name="Cheong K."/>
            <person name="Kim K.T."/>
            <person name="Jung K."/>
            <person name="Lee G.W."/>
            <person name="Oh S.K."/>
            <person name="Bae C."/>
            <person name="Kim S.B."/>
            <person name="Lee H.Y."/>
            <person name="Kim S.Y."/>
            <person name="Kim M.S."/>
            <person name="Kang B.C."/>
            <person name="Jo Y.D."/>
            <person name="Yang H.B."/>
            <person name="Jeong H.J."/>
            <person name="Kang W.H."/>
            <person name="Kwon J.K."/>
            <person name="Shin C."/>
            <person name="Lim J.Y."/>
            <person name="Park J.H."/>
            <person name="Huh J.H."/>
            <person name="Kim J.S."/>
            <person name="Kim B.D."/>
            <person name="Cohen O."/>
            <person name="Paran I."/>
            <person name="Suh M.C."/>
            <person name="Lee S.B."/>
            <person name="Kim Y.K."/>
            <person name="Shin Y."/>
            <person name="Noh S.J."/>
            <person name="Park J."/>
            <person name="Seo Y.S."/>
            <person name="Kwon S.Y."/>
            <person name="Kim H.A."/>
            <person name="Park J.M."/>
            <person name="Kim H.J."/>
            <person name="Choi S.B."/>
            <person name="Bosland P.W."/>
            <person name="Reeves G."/>
            <person name="Jo S.H."/>
            <person name="Lee B.W."/>
            <person name="Cho H.T."/>
            <person name="Choi H.S."/>
            <person name="Lee M.S."/>
            <person name="Yu Y."/>
            <person name="Do Choi Y."/>
            <person name="Park B.S."/>
            <person name="van Deynze A."/>
            <person name="Ashrafi H."/>
            <person name="Hill T."/>
            <person name="Kim W.T."/>
            <person name="Pai H.S."/>
            <person name="Ahn H.K."/>
            <person name="Yeam I."/>
            <person name="Giovannoni J.J."/>
            <person name="Rose J.K."/>
            <person name="Sorensen I."/>
            <person name="Lee S.J."/>
            <person name="Kim R.W."/>
            <person name="Choi I.Y."/>
            <person name="Choi B.S."/>
            <person name="Lim J.S."/>
            <person name="Lee Y.H."/>
            <person name="Choi D."/>
        </authorList>
    </citation>
    <scope>NUCLEOTIDE SEQUENCE [LARGE SCALE GENOMIC DNA]</scope>
    <source>
        <strain evidence="2">cv. CM334</strain>
    </source>
</reference>
<evidence type="ECO:0000313" key="1">
    <source>
        <dbReference type="EMBL" id="PHT83336.1"/>
    </source>
</evidence>